<gene>
    <name evidence="2" type="ORF">THRCLA_05029</name>
</gene>
<keyword evidence="1" id="KW-1133">Transmembrane helix</keyword>
<protein>
    <submittedName>
        <fullName evidence="2">Uncharacterized protein</fullName>
    </submittedName>
</protein>
<comment type="caution">
    <text evidence="2">The sequence shown here is derived from an EMBL/GenBank/DDBJ whole genome shotgun (WGS) entry which is preliminary data.</text>
</comment>
<dbReference type="EMBL" id="JNBS01001103">
    <property type="protein sequence ID" value="OQS02613.1"/>
    <property type="molecule type" value="Genomic_DNA"/>
</dbReference>
<sequence>MPPHEQSRCYSDIVVPEDVVKVKKSQGKLKRHHPHSHLRMLFLLLMSLVITSVITICCMMERLRLESSLHSVLNGLLNADLIHSHDGFIFADMDRHHKKSLRPLDIECKLLGTLYMHLAARQSHDLMEILRGAHVIVQNDNGFYYSHFQNLSSNIHFRFSSHYSIVQQYAIPQGPLLDTILLGITHDNSSWFQFEGAAWDPFTRPMDSLIHVLNYFEYTFRRVQIGPLGTSIHTDQSPLVIPFRSFNNIKQD</sequence>
<accession>A0A1V9ZX65</accession>
<organism evidence="2 3">
    <name type="scientific">Thraustotheca clavata</name>
    <dbReference type="NCBI Taxonomy" id="74557"/>
    <lineage>
        <taxon>Eukaryota</taxon>
        <taxon>Sar</taxon>
        <taxon>Stramenopiles</taxon>
        <taxon>Oomycota</taxon>
        <taxon>Saprolegniomycetes</taxon>
        <taxon>Saprolegniales</taxon>
        <taxon>Achlyaceae</taxon>
        <taxon>Thraustotheca</taxon>
    </lineage>
</organism>
<keyword evidence="3" id="KW-1185">Reference proteome</keyword>
<keyword evidence="1" id="KW-0472">Membrane</keyword>
<dbReference type="Proteomes" id="UP000243217">
    <property type="component" value="Unassembled WGS sequence"/>
</dbReference>
<keyword evidence="1" id="KW-0812">Transmembrane</keyword>
<feature type="transmembrane region" description="Helical" evidence="1">
    <location>
        <begin position="40"/>
        <end position="60"/>
    </location>
</feature>
<dbReference type="OrthoDB" id="64880at2759"/>
<evidence type="ECO:0000256" key="1">
    <source>
        <dbReference type="SAM" id="Phobius"/>
    </source>
</evidence>
<evidence type="ECO:0000313" key="3">
    <source>
        <dbReference type="Proteomes" id="UP000243217"/>
    </source>
</evidence>
<dbReference type="AlphaFoldDB" id="A0A1V9ZX65"/>
<proteinExistence type="predicted"/>
<evidence type="ECO:0000313" key="2">
    <source>
        <dbReference type="EMBL" id="OQS02613.1"/>
    </source>
</evidence>
<name>A0A1V9ZX65_9STRA</name>
<reference evidence="2 3" key="1">
    <citation type="journal article" date="2014" name="Genome Biol. Evol.">
        <title>The secreted proteins of Achlya hypogyna and Thraustotheca clavata identify the ancestral oomycete secretome and reveal gene acquisitions by horizontal gene transfer.</title>
        <authorList>
            <person name="Misner I."/>
            <person name="Blouin N."/>
            <person name="Leonard G."/>
            <person name="Richards T.A."/>
            <person name="Lane C.E."/>
        </authorList>
    </citation>
    <scope>NUCLEOTIDE SEQUENCE [LARGE SCALE GENOMIC DNA]</scope>
    <source>
        <strain evidence="2 3">ATCC 34112</strain>
    </source>
</reference>